<keyword evidence="3" id="KW-0479">Metal-binding</keyword>
<dbReference type="PANTHER" id="PTHR10696">
    <property type="entry name" value="GAMMA-BUTYROBETAINE HYDROXYLASE-RELATED"/>
    <property type="match status" value="1"/>
</dbReference>
<dbReference type="Pfam" id="PF02668">
    <property type="entry name" value="TauD"/>
    <property type="match status" value="1"/>
</dbReference>
<dbReference type="PANTHER" id="PTHR10696:SF25">
    <property type="entry name" value="OXIDOREDUCTASE AIM17-RELATED"/>
    <property type="match status" value="1"/>
</dbReference>
<dbReference type="GO" id="GO:0045329">
    <property type="term" value="P:carnitine biosynthetic process"/>
    <property type="evidence" value="ECO:0007669"/>
    <property type="project" value="TreeGrafter"/>
</dbReference>
<dbReference type="Gene3D" id="3.30.2020.30">
    <property type="match status" value="1"/>
</dbReference>
<feature type="domain" description="Gamma-butyrobetaine hydroxylase-like N-terminal" evidence="9">
    <location>
        <begin position="84"/>
        <end position="138"/>
    </location>
</feature>
<comment type="similarity">
    <text evidence="2">Belongs to the gamma-BBH/TMLD family.</text>
</comment>
<keyword evidence="6" id="KW-0408">Iron</keyword>
<evidence type="ECO:0000313" key="10">
    <source>
        <dbReference type="EMBL" id="KAJ8061683.1"/>
    </source>
</evidence>
<gene>
    <name evidence="10" type="ORF">OCU04_009484</name>
</gene>
<accession>A0A9X0DI63</accession>
<dbReference type="CDD" id="cd00250">
    <property type="entry name" value="CAS_like"/>
    <property type="match status" value="1"/>
</dbReference>
<reference evidence="10" key="1">
    <citation type="submission" date="2022-11" db="EMBL/GenBank/DDBJ databases">
        <title>Genome Resource of Sclerotinia nivalis Strain SnTB1, a Plant Pathogen Isolated from American Ginseng.</title>
        <authorList>
            <person name="Fan S."/>
        </authorList>
    </citation>
    <scope>NUCLEOTIDE SEQUENCE</scope>
    <source>
        <strain evidence="10">SnTB1</strain>
    </source>
</reference>
<evidence type="ECO:0000256" key="1">
    <source>
        <dbReference type="ARBA" id="ARBA00001954"/>
    </source>
</evidence>
<comment type="cofactor">
    <cofactor evidence="1">
        <name>Fe(2+)</name>
        <dbReference type="ChEBI" id="CHEBI:29033"/>
    </cofactor>
</comment>
<dbReference type="GO" id="GO:0005739">
    <property type="term" value="C:mitochondrion"/>
    <property type="evidence" value="ECO:0007669"/>
    <property type="project" value="TreeGrafter"/>
</dbReference>
<dbReference type="InterPro" id="IPR010376">
    <property type="entry name" value="GBBH-like_N"/>
</dbReference>
<evidence type="ECO:0000256" key="2">
    <source>
        <dbReference type="ARBA" id="ARBA00008654"/>
    </source>
</evidence>
<evidence type="ECO:0000259" key="8">
    <source>
        <dbReference type="Pfam" id="PF02668"/>
    </source>
</evidence>
<evidence type="ECO:0000259" key="9">
    <source>
        <dbReference type="Pfam" id="PF06155"/>
    </source>
</evidence>
<evidence type="ECO:0000313" key="11">
    <source>
        <dbReference type="Proteomes" id="UP001152300"/>
    </source>
</evidence>
<keyword evidence="5" id="KW-0560">Oxidoreductase</keyword>
<proteinExistence type="inferred from homology"/>
<evidence type="ECO:0000256" key="6">
    <source>
        <dbReference type="ARBA" id="ARBA00023004"/>
    </source>
</evidence>
<evidence type="ECO:0008006" key="12">
    <source>
        <dbReference type="Google" id="ProtNLM"/>
    </source>
</evidence>
<evidence type="ECO:0000256" key="3">
    <source>
        <dbReference type="ARBA" id="ARBA00022723"/>
    </source>
</evidence>
<dbReference type="EMBL" id="JAPEIS010000011">
    <property type="protein sequence ID" value="KAJ8061683.1"/>
    <property type="molecule type" value="Genomic_DNA"/>
</dbReference>
<organism evidence="10 11">
    <name type="scientific">Sclerotinia nivalis</name>
    <dbReference type="NCBI Taxonomy" id="352851"/>
    <lineage>
        <taxon>Eukaryota</taxon>
        <taxon>Fungi</taxon>
        <taxon>Dikarya</taxon>
        <taxon>Ascomycota</taxon>
        <taxon>Pezizomycotina</taxon>
        <taxon>Leotiomycetes</taxon>
        <taxon>Helotiales</taxon>
        <taxon>Sclerotiniaceae</taxon>
        <taxon>Sclerotinia</taxon>
    </lineage>
</organism>
<dbReference type="GO" id="GO:0046872">
    <property type="term" value="F:metal ion binding"/>
    <property type="evidence" value="ECO:0007669"/>
    <property type="project" value="UniProtKB-KW"/>
</dbReference>
<dbReference type="Gene3D" id="3.60.130.10">
    <property type="entry name" value="Clavaminate synthase-like"/>
    <property type="match status" value="1"/>
</dbReference>
<keyword evidence="4" id="KW-0223">Dioxygenase</keyword>
<dbReference type="InterPro" id="IPR050411">
    <property type="entry name" value="AlphaKG_dependent_hydroxylases"/>
</dbReference>
<dbReference type="GO" id="GO:0016706">
    <property type="term" value="F:2-oxoglutarate-dependent dioxygenase activity"/>
    <property type="evidence" value="ECO:0007669"/>
    <property type="project" value="UniProtKB-ARBA"/>
</dbReference>
<sequence length="500" mass="57178">MSALRLGLKFGRRAAISRPLLATLRVSHIHRRLFAAQSSDTNQPSLHNTSPSSKQTSDSQNAKFPFDFEIIGDSSQVIKVNGVSYPPLFLRDACGCHRCVDPSTKQKNFQTSDIPSEIKVTSILLDENKNLNISWNNDIPGYGSGHVSSFSKKFFETNSSPKAHHTDRHNNIRPIGWNAEEIAKKLQYVTFDDYINTEEGLFRALIMLRDYGLLILRDVPESETSVVDIAKRIGNLRDTLYGVTWDVKSVPQAKNVAYTSQYLGLHMDLLYMANPPGFQFLHCLRNTCPGGSSIFSDAFHAAGQLDQHNFDELCRQKVPYHYRNAGEHYHYKHPVILSKPTNRRKGTKFSKVTAIRHVNYSPPFQATFDVPSSSVLVAEALRQFASRVEAPENMYEYRLQEGECVIFNNRRVLHGRKEFDTSAGERWLKGAYIDTDVFMSRYRVLAERYQNQDQNFLRTHARHICWDIENPETGRMESDPHKVWEISRDLPQTEGYANII</sequence>
<evidence type="ECO:0000256" key="7">
    <source>
        <dbReference type="SAM" id="MobiDB-lite"/>
    </source>
</evidence>
<feature type="region of interest" description="Disordered" evidence="7">
    <location>
        <begin position="37"/>
        <end position="60"/>
    </location>
</feature>
<protein>
    <recommendedName>
        <fullName evidence="12">TauD/TfdA-like domain-containing protein</fullName>
    </recommendedName>
</protein>
<dbReference type="InterPro" id="IPR038492">
    <property type="entry name" value="GBBH-like_N_sf"/>
</dbReference>
<comment type="caution">
    <text evidence="10">The sequence shown here is derived from an EMBL/GenBank/DDBJ whole genome shotgun (WGS) entry which is preliminary data.</text>
</comment>
<name>A0A9X0DI63_9HELO</name>
<evidence type="ECO:0000256" key="4">
    <source>
        <dbReference type="ARBA" id="ARBA00022964"/>
    </source>
</evidence>
<dbReference type="Proteomes" id="UP001152300">
    <property type="component" value="Unassembled WGS sequence"/>
</dbReference>
<dbReference type="SUPFAM" id="SSF51197">
    <property type="entry name" value="Clavaminate synthase-like"/>
    <property type="match status" value="1"/>
</dbReference>
<evidence type="ECO:0000256" key="5">
    <source>
        <dbReference type="ARBA" id="ARBA00023002"/>
    </source>
</evidence>
<dbReference type="InterPro" id="IPR003819">
    <property type="entry name" value="TauD/TfdA-like"/>
</dbReference>
<dbReference type="AlphaFoldDB" id="A0A9X0DI63"/>
<dbReference type="Pfam" id="PF06155">
    <property type="entry name" value="GBBH-like_N"/>
    <property type="match status" value="1"/>
</dbReference>
<feature type="domain" description="TauD/TfdA-like" evidence="8">
    <location>
        <begin position="188"/>
        <end position="432"/>
    </location>
</feature>
<dbReference type="InterPro" id="IPR042098">
    <property type="entry name" value="TauD-like_sf"/>
</dbReference>
<keyword evidence="11" id="KW-1185">Reference proteome</keyword>
<dbReference type="OrthoDB" id="406634at2759"/>